<name>A0ABU3N6Z4_9SPHN</name>
<dbReference type="EMBL" id="JALMLT010000002">
    <property type="protein sequence ID" value="MDT8759241.1"/>
    <property type="molecule type" value="Genomic_DNA"/>
</dbReference>
<proteinExistence type="predicted"/>
<protein>
    <submittedName>
        <fullName evidence="1">Uncharacterized protein</fullName>
    </submittedName>
</protein>
<organism evidence="1">
    <name type="scientific">Sphingomonas psychrotolerans</name>
    <dbReference type="NCBI Taxonomy" id="1327635"/>
    <lineage>
        <taxon>Bacteria</taxon>
        <taxon>Pseudomonadati</taxon>
        <taxon>Pseudomonadota</taxon>
        <taxon>Alphaproteobacteria</taxon>
        <taxon>Sphingomonadales</taxon>
        <taxon>Sphingomonadaceae</taxon>
        <taxon>Sphingomonas</taxon>
    </lineage>
</organism>
<reference evidence="1" key="1">
    <citation type="submission" date="2022-04" db="EMBL/GenBank/DDBJ databases">
        <title>Tomato heritable bacteria conferring resistance against bacterial wilt.</title>
        <authorList>
            <person name="Yin J."/>
        </authorList>
    </citation>
    <scope>NUCLEOTIDE SEQUENCE</scope>
    <source>
        <strain evidence="1">Cra20</strain>
    </source>
</reference>
<accession>A0ABU3N6Z4</accession>
<evidence type="ECO:0000313" key="1">
    <source>
        <dbReference type="EMBL" id="MDT8759241.1"/>
    </source>
</evidence>
<sequence length="254" mass="27562">MIAGSDIVLIGKMDVPKQRLAEEARKQSPQYLAIPVRVESILKGESMSSATVRFYPRDAAYKPSNDAMVGLAGEPAILFLTQVDDDPVGLYFAGSTTDALERATDLTVAAARAEVLRQEQIVTSWRANTMLPYFGQVRALITRLGQVGGDRQQRVFDRLEALGQPAVPAIIAQMDDRRPLRTHAISLANHAPDAFEGIRHYGPEQVVDGLDALLNQITGESFGSIVNGGSSRQRDAVVAGWRVYAADLACAARE</sequence>
<comment type="caution">
    <text evidence="1">The sequence shown here is derived from an EMBL/GenBank/DDBJ whole genome shotgun (WGS) entry which is preliminary data.</text>
</comment>
<gene>
    <name evidence="1" type="ORF">MZO42_11085</name>
</gene>